<dbReference type="GO" id="GO:0009073">
    <property type="term" value="P:aromatic amino acid family biosynthetic process"/>
    <property type="evidence" value="ECO:0007669"/>
    <property type="project" value="UniProtKB-KW"/>
</dbReference>
<dbReference type="InterPro" id="IPR013708">
    <property type="entry name" value="Shikimate_DH-bd_N"/>
</dbReference>
<dbReference type="GO" id="GO:0019632">
    <property type="term" value="P:shikimate metabolic process"/>
    <property type="evidence" value="ECO:0007669"/>
    <property type="project" value="TreeGrafter"/>
</dbReference>
<evidence type="ECO:0000259" key="8">
    <source>
        <dbReference type="Pfam" id="PF08501"/>
    </source>
</evidence>
<feature type="domain" description="Shikimate dehydrogenase substrate binding N-terminal" evidence="8">
    <location>
        <begin position="30"/>
        <end position="111"/>
    </location>
</feature>
<evidence type="ECO:0000256" key="4">
    <source>
        <dbReference type="ARBA" id="ARBA00023002"/>
    </source>
</evidence>
<evidence type="ECO:0000313" key="9">
    <source>
        <dbReference type="EMBL" id="ACL60500.1"/>
    </source>
</evidence>
<comment type="pathway">
    <text evidence="1">Metabolic intermediate biosynthesis; chorismate biosynthesis; chorismate from D-erythrose 4-phosphate and phosphoenolpyruvate: step 4/7.</text>
</comment>
<dbReference type="InterPro" id="IPR046346">
    <property type="entry name" value="Aminoacid_DH-like_N_sf"/>
</dbReference>
<evidence type="ECO:0000256" key="5">
    <source>
        <dbReference type="ARBA" id="ARBA00023141"/>
    </source>
</evidence>
<dbReference type="EMBL" id="CP001349">
    <property type="protein sequence ID" value="ACL60500.1"/>
    <property type="molecule type" value="Genomic_DNA"/>
</dbReference>
<dbReference type="RefSeq" id="WP_015932102.1">
    <property type="nucleotide sequence ID" value="NC_011894.1"/>
</dbReference>
<dbReference type="InterPro" id="IPR022893">
    <property type="entry name" value="Shikimate_DH_fam"/>
</dbReference>
<feature type="domain" description="Quinate/shikimate 5-dehydrogenase/glutamyl-tRNA reductase" evidence="7">
    <location>
        <begin position="142"/>
        <end position="212"/>
    </location>
</feature>
<accession>B8IQI8</accession>
<dbReference type="PANTHER" id="PTHR21089:SF1">
    <property type="entry name" value="BIFUNCTIONAL 3-DEHYDROQUINATE DEHYDRATASE_SHIKIMATE DEHYDROGENASE, CHLOROPLASTIC"/>
    <property type="match status" value="1"/>
</dbReference>
<dbReference type="STRING" id="460265.Mnod_5661"/>
<dbReference type="Proteomes" id="UP000008207">
    <property type="component" value="Chromosome"/>
</dbReference>
<keyword evidence="10" id="KW-1185">Reference proteome</keyword>
<dbReference type="GO" id="GO:0005829">
    <property type="term" value="C:cytosol"/>
    <property type="evidence" value="ECO:0007669"/>
    <property type="project" value="TreeGrafter"/>
</dbReference>
<evidence type="ECO:0000256" key="3">
    <source>
        <dbReference type="ARBA" id="ARBA00022857"/>
    </source>
</evidence>
<dbReference type="SUPFAM" id="SSF53223">
    <property type="entry name" value="Aminoacid dehydrogenase-like, N-terminal domain"/>
    <property type="match status" value="1"/>
</dbReference>
<dbReference type="UniPathway" id="UPA00053">
    <property type="reaction ID" value="UER00087"/>
</dbReference>
<evidence type="ECO:0000256" key="2">
    <source>
        <dbReference type="ARBA" id="ARBA00012962"/>
    </source>
</evidence>
<evidence type="ECO:0000313" key="10">
    <source>
        <dbReference type="Proteomes" id="UP000008207"/>
    </source>
</evidence>
<dbReference type="PANTHER" id="PTHR21089">
    <property type="entry name" value="SHIKIMATE DEHYDROGENASE"/>
    <property type="match status" value="1"/>
</dbReference>
<sequence length="293" mass="30572">MRRLATARSYKTGEVVMEIDGRSRVIVHLAYPSAHLLTPTLFNARCLERRINAVLVPWEVAPADLGAAWAGLKTARSLAGAIVTIPHKESAASHCDALEGAAADLNVANVIRRDAEGRMTGRLYDGEGFVAGLCAHGYEPLGKRTLLLGAGGAATALAQALLTAGVSELVIANRNIDRGEALAARLRALNPGRPIGTGPANARGFDLVVNSTSVGLDGDPASPVDTSTIEPGCMVADIVMKPAMTPLLRGAEARGARIHQGVHMLAAQIDLFVDFLLDEGSAAAALRPSLRIA</sequence>
<dbReference type="Gene3D" id="3.40.50.10860">
    <property type="entry name" value="Leucine Dehydrogenase, chain A, domain 1"/>
    <property type="match status" value="1"/>
</dbReference>
<dbReference type="Pfam" id="PF01488">
    <property type="entry name" value="Shikimate_DH"/>
    <property type="match status" value="1"/>
</dbReference>
<keyword evidence="3" id="KW-0521">NADP</keyword>
<dbReference type="HOGENOM" id="CLU_044063_4_0_5"/>
<gene>
    <name evidence="9" type="ordered locus">Mnod_5661</name>
</gene>
<keyword evidence="5" id="KW-0028">Amino-acid biosynthesis</keyword>
<dbReference type="GO" id="GO:0050661">
    <property type="term" value="F:NADP binding"/>
    <property type="evidence" value="ECO:0007669"/>
    <property type="project" value="TreeGrafter"/>
</dbReference>
<dbReference type="InterPro" id="IPR036291">
    <property type="entry name" value="NAD(P)-bd_dom_sf"/>
</dbReference>
<proteinExistence type="predicted"/>
<dbReference type="EC" id="1.1.1.25" evidence="2"/>
<reference evidence="9 10" key="1">
    <citation type="submission" date="2009-01" db="EMBL/GenBank/DDBJ databases">
        <title>Complete sequence of chromosome of Methylobacterium nodulans ORS 2060.</title>
        <authorList>
            <consortium name="US DOE Joint Genome Institute"/>
            <person name="Lucas S."/>
            <person name="Copeland A."/>
            <person name="Lapidus A."/>
            <person name="Glavina del Rio T."/>
            <person name="Dalin E."/>
            <person name="Tice H."/>
            <person name="Bruce D."/>
            <person name="Goodwin L."/>
            <person name="Pitluck S."/>
            <person name="Sims D."/>
            <person name="Brettin T."/>
            <person name="Detter J.C."/>
            <person name="Han C."/>
            <person name="Larimer F."/>
            <person name="Land M."/>
            <person name="Hauser L."/>
            <person name="Kyrpides N."/>
            <person name="Ivanova N."/>
            <person name="Marx C.J."/>
            <person name="Richardson P."/>
        </authorList>
    </citation>
    <scope>NUCLEOTIDE SEQUENCE [LARGE SCALE GENOMIC DNA]</scope>
    <source>
        <strain evidence="10">LMG 21967 / CNCM I-2342 / ORS 2060</strain>
    </source>
</reference>
<name>B8IQI8_METNO</name>
<dbReference type="AlphaFoldDB" id="B8IQI8"/>
<dbReference type="InterPro" id="IPR006151">
    <property type="entry name" value="Shikm_DH/Glu-tRNA_Rdtase"/>
</dbReference>
<dbReference type="KEGG" id="mno:Mnod_5661"/>
<evidence type="ECO:0000256" key="1">
    <source>
        <dbReference type="ARBA" id="ARBA00004871"/>
    </source>
</evidence>
<keyword evidence="5" id="KW-0057">Aromatic amino acid biosynthesis</keyword>
<dbReference type="GO" id="GO:0004764">
    <property type="term" value="F:shikimate 3-dehydrogenase (NADP+) activity"/>
    <property type="evidence" value="ECO:0007669"/>
    <property type="project" value="UniProtKB-EC"/>
</dbReference>
<dbReference type="Pfam" id="PF08501">
    <property type="entry name" value="Shikimate_dh_N"/>
    <property type="match status" value="1"/>
</dbReference>
<dbReference type="Gene3D" id="3.40.50.720">
    <property type="entry name" value="NAD(P)-binding Rossmann-like Domain"/>
    <property type="match status" value="1"/>
</dbReference>
<keyword evidence="4" id="KW-0560">Oxidoreductase</keyword>
<dbReference type="GO" id="GO:0009423">
    <property type="term" value="P:chorismate biosynthetic process"/>
    <property type="evidence" value="ECO:0007669"/>
    <property type="project" value="UniProtKB-UniPathway"/>
</dbReference>
<comment type="catalytic activity">
    <reaction evidence="6">
        <text>shikimate + NADP(+) = 3-dehydroshikimate + NADPH + H(+)</text>
        <dbReference type="Rhea" id="RHEA:17737"/>
        <dbReference type="ChEBI" id="CHEBI:15378"/>
        <dbReference type="ChEBI" id="CHEBI:16630"/>
        <dbReference type="ChEBI" id="CHEBI:36208"/>
        <dbReference type="ChEBI" id="CHEBI:57783"/>
        <dbReference type="ChEBI" id="CHEBI:58349"/>
        <dbReference type="EC" id="1.1.1.25"/>
    </reaction>
</comment>
<evidence type="ECO:0000256" key="6">
    <source>
        <dbReference type="ARBA" id="ARBA00049442"/>
    </source>
</evidence>
<protein>
    <recommendedName>
        <fullName evidence="2">shikimate dehydrogenase (NADP(+))</fullName>
        <ecNumber evidence="2">1.1.1.25</ecNumber>
    </recommendedName>
</protein>
<organism evidence="9 10">
    <name type="scientific">Methylobacterium nodulans (strain LMG 21967 / CNCM I-2342 / ORS 2060)</name>
    <dbReference type="NCBI Taxonomy" id="460265"/>
    <lineage>
        <taxon>Bacteria</taxon>
        <taxon>Pseudomonadati</taxon>
        <taxon>Pseudomonadota</taxon>
        <taxon>Alphaproteobacteria</taxon>
        <taxon>Hyphomicrobiales</taxon>
        <taxon>Methylobacteriaceae</taxon>
        <taxon>Methylobacterium</taxon>
    </lineage>
</organism>
<evidence type="ECO:0000259" key="7">
    <source>
        <dbReference type="Pfam" id="PF01488"/>
    </source>
</evidence>
<dbReference type="SUPFAM" id="SSF51735">
    <property type="entry name" value="NAD(P)-binding Rossmann-fold domains"/>
    <property type="match status" value="1"/>
</dbReference>
<dbReference type="eggNOG" id="COG0169">
    <property type="taxonomic scope" value="Bacteria"/>
</dbReference>